<protein>
    <submittedName>
        <fullName evidence="2">Uncharacterized protein</fullName>
    </submittedName>
</protein>
<evidence type="ECO:0000313" key="3">
    <source>
        <dbReference type="Proteomes" id="UP000327179"/>
    </source>
</evidence>
<organism evidence="2 3">
    <name type="scientific">Metapseudomonas lalkuanensis</name>
    <dbReference type="NCBI Taxonomy" id="2604832"/>
    <lineage>
        <taxon>Bacteria</taxon>
        <taxon>Pseudomonadati</taxon>
        <taxon>Pseudomonadota</taxon>
        <taxon>Gammaproteobacteria</taxon>
        <taxon>Pseudomonadales</taxon>
        <taxon>Pseudomonadaceae</taxon>
        <taxon>Metapseudomonas</taxon>
    </lineage>
</organism>
<sequence>MLQDSPHAPTSPQGDNCMDAICHPLPRKDEHRSSRMLATSHNPASWIDLLFLAKWRSFLDQFLCFLRKTEN</sequence>
<reference evidence="2 3" key="1">
    <citation type="submission" date="2019-08" db="EMBL/GenBank/DDBJ databases">
        <title>Whole-genome Sequencing of e-waste polymer degrading bacterium Pseudomonas sp. strain PE08.</title>
        <authorList>
            <person name="Kirdat K."/>
            <person name="Debbarma P."/>
            <person name="Narawade N."/>
            <person name="Suyal D."/>
            <person name="Thorat V."/>
            <person name="Shouche Y."/>
            <person name="Goel R."/>
            <person name="Yadav A."/>
        </authorList>
    </citation>
    <scope>NUCLEOTIDE SEQUENCE [LARGE SCALE GENOMIC DNA]</scope>
    <source>
        <strain evidence="2 3">PE08</strain>
    </source>
</reference>
<proteinExistence type="predicted"/>
<dbReference type="AlphaFoldDB" id="A0A5J6QPF3"/>
<keyword evidence="3" id="KW-1185">Reference proteome</keyword>
<name>A0A5J6QPF3_9GAMM</name>
<evidence type="ECO:0000313" key="2">
    <source>
        <dbReference type="EMBL" id="QEY62479.1"/>
    </source>
</evidence>
<gene>
    <name evidence="2" type="ORF">FXN65_10480</name>
</gene>
<dbReference type="EMBL" id="CP043311">
    <property type="protein sequence ID" value="QEY62479.1"/>
    <property type="molecule type" value="Genomic_DNA"/>
</dbReference>
<feature type="region of interest" description="Disordered" evidence="1">
    <location>
        <begin position="1"/>
        <end position="22"/>
    </location>
</feature>
<accession>A0A5J6QPF3</accession>
<dbReference type="Proteomes" id="UP000327179">
    <property type="component" value="Chromosome"/>
</dbReference>
<dbReference type="KEGG" id="plal:FXN65_10480"/>
<evidence type="ECO:0000256" key="1">
    <source>
        <dbReference type="SAM" id="MobiDB-lite"/>
    </source>
</evidence>